<feature type="compositionally biased region" description="Polar residues" evidence="1">
    <location>
        <begin position="1"/>
        <end position="13"/>
    </location>
</feature>
<gene>
    <name evidence="2" type="ORF">V6N12_033173</name>
</gene>
<dbReference type="Proteomes" id="UP001472677">
    <property type="component" value="Unassembled WGS sequence"/>
</dbReference>
<feature type="region of interest" description="Disordered" evidence="1">
    <location>
        <begin position="1"/>
        <end position="69"/>
    </location>
</feature>
<evidence type="ECO:0000313" key="2">
    <source>
        <dbReference type="EMBL" id="KAK8504924.1"/>
    </source>
</evidence>
<evidence type="ECO:0000256" key="1">
    <source>
        <dbReference type="SAM" id="MobiDB-lite"/>
    </source>
</evidence>
<organism evidence="2 3">
    <name type="scientific">Hibiscus sabdariffa</name>
    <name type="common">roselle</name>
    <dbReference type="NCBI Taxonomy" id="183260"/>
    <lineage>
        <taxon>Eukaryota</taxon>
        <taxon>Viridiplantae</taxon>
        <taxon>Streptophyta</taxon>
        <taxon>Embryophyta</taxon>
        <taxon>Tracheophyta</taxon>
        <taxon>Spermatophyta</taxon>
        <taxon>Magnoliopsida</taxon>
        <taxon>eudicotyledons</taxon>
        <taxon>Gunneridae</taxon>
        <taxon>Pentapetalae</taxon>
        <taxon>rosids</taxon>
        <taxon>malvids</taxon>
        <taxon>Malvales</taxon>
        <taxon>Malvaceae</taxon>
        <taxon>Malvoideae</taxon>
        <taxon>Hibiscus</taxon>
    </lineage>
</organism>
<comment type="caution">
    <text evidence="2">The sequence shown here is derived from an EMBL/GenBank/DDBJ whole genome shotgun (WGS) entry which is preliminary data.</text>
</comment>
<feature type="compositionally biased region" description="Low complexity" evidence="1">
    <location>
        <begin position="46"/>
        <end position="56"/>
    </location>
</feature>
<accession>A0ABR2BCS9</accession>
<protein>
    <submittedName>
        <fullName evidence="2">Uncharacterized protein</fullName>
    </submittedName>
</protein>
<proteinExistence type="predicted"/>
<keyword evidence="3" id="KW-1185">Reference proteome</keyword>
<dbReference type="EMBL" id="JBBPBM010000134">
    <property type="protein sequence ID" value="KAK8504924.1"/>
    <property type="molecule type" value="Genomic_DNA"/>
</dbReference>
<reference evidence="2 3" key="1">
    <citation type="journal article" date="2024" name="G3 (Bethesda)">
        <title>Genome assembly of Hibiscus sabdariffa L. provides insights into metabolisms of medicinal natural products.</title>
        <authorList>
            <person name="Kim T."/>
        </authorList>
    </citation>
    <scope>NUCLEOTIDE SEQUENCE [LARGE SCALE GENOMIC DNA]</scope>
    <source>
        <strain evidence="2">TK-2024</strain>
        <tissue evidence="2">Old leaves</tissue>
    </source>
</reference>
<evidence type="ECO:0000313" key="3">
    <source>
        <dbReference type="Proteomes" id="UP001472677"/>
    </source>
</evidence>
<name>A0ABR2BCS9_9ROSI</name>
<sequence length="118" mass="12639">MSGPQGSRRSTVVYTKEGMGGIENLPVKDFARQHMNQGDHGGSQGSGSRQKGIISSTRNRNTKRGLQGKYEVCTPVGQKREKSTSCVIGAEEEGSPEVVSPLKINVSVEAAGQPRREP</sequence>